<reference evidence="2" key="1">
    <citation type="submission" date="2021-06" db="EMBL/GenBank/DDBJ databases">
        <authorList>
            <person name="Kallberg Y."/>
            <person name="Tangrot J."/>
            <person name="Rosling A."/>
        </authorList>
    </citation>
    <scope>NUCLEOTIDE SEQUENCE</scope>
    <source>
        <strain evidence="2">FL966</strain>
    </source>
</reference>
<protein>
    <submittedName>
        <fullName evidence="2">22207_t:CDS:1</fullName>
    </submittedName>
</protein>
<gene>
    <name evidence="2" type="ORF">CPELLU_LOCUS18046</name>
</gene>
<dbReference type="EMBL" id="CAJVQA010033763">
    <property type="protein sequence ID" value="CAG8804896.1"/>
    <property type="molecule type" value="Genomic_DNA"/>
</dbReference>
<dbReference type="Proteomes" id="UP000789759">
    <property type="component" value="Unassembled WGS sequence"/>
</dbReference>
<dbReference type="AlphaFoldDB" id="A0A9N9PA39"/>
<evidence type="ECO:0000313" key="3">
    <source>
        <dbReference type="Proteomes" id="UP000789759"/>
    </source>
</evidence>
<keyword evidence="3" id="KW-1185">Reference proteome</keyword>
<comment type="caution">
    <text evidence="2">The sequence shown here is derived from an EMBL/GenBank/DDBJ whole genome shotgun (WGS) entry which is preliminary data.</text>
</comment>
<name>A0A9N9PA39_9GLOM</name>
<evidence type="ECO:0000256" key="1">
    <source>
        <dbReference type="SAM" id="MobiDB-lite"/>
    </source>
</evidence>
<feature type="compositionally biased region" description="Basic residues" evidence="1">
    <location>
        <begin position="1"/>
        <end position="10"/>
    </location>
</feature>
<feature type="region of interest" description="Disordered" evidence="1">
    <location>
        <begin position="1"/>
        <end position="58"/>
    </location>
</feature>
<feature type="non-terminal residue" evidence="2">
    <location>
        <position position="1"/>
    </location>
</feature>
<accession>A0A9N9PA39</accession>
<organism evidence="2 3">
    <name type="scientific">Cetraspora pellucida</name>
    <dbReference type="NCBI Taxonomy" id="1433469"/>
    <lineage>
        <taxon>Eukaryota</taxon>
        <taxon>Fungi</taxon>
        <taxon>Fungi incertae sedis</taxon>
        <taxon>Mucoromycota</taxon>
        <taxon>Glomeromycotina</taxon>
        <taxon>Glomeromycetes</taxon>
        <taxon>Diversisporales</taxon>
        <taxon>Gigasporaceae</taxon>
        <taxon>Cetraspora</taxon>
    </lineage>
</organism>
<proteinExistence type="predicted"/>
<evidence type="ECO:0000313" key="2">
    <source>
        <dbReference type="EMBL" id="CAG8804896.1"/>
    </source>
</evidence>
<sequence>SMFTAHKKSQYSKEVSLTKCKPRRPKKTETTAKKVCLTKHGPGRPKKTNIMAKKQKTE</sequence>